<sequence>MDMRPSRCVSDNDDGTLVGGIKAPSSLISAMPLASSDLPGRSLASWLPPPLPTPVTTFCGSSCTRSGSSIVRMSWWWWLSLRASAGSGDGETNPTVTNAMLQRQSGQLEWDLSQVSMHGTWNAWLHLGSRRRLSPSRNSPRQTEQSVLSTNPSPRLYLHTVILLISVSSIPSDSATLHGSWLLELSPSAPPPPLLPWRREPEPRILFRRELKVPQYLDMMV</sequence>
<proteinExistence type="predicted"/>
<name>A0A0D9VJQ2_9ORYZ</name>
<dbReference type="Proteomes" id="UP000032180">
    <property type="component" value="Chromosome 2"/>
</dbReference>
<dbReference type="AlphaFoldDB" id="A0A0D9VJQ2"/>
<dbReference type="EnsemblPlants" id="LPERR02G23270.1">
    <property type="protein sequence ID" value="LPERR02G23270.1"/>
    <property type="gene ID" value="LPERR02G23270"/>
</dbReference>
<accession>A0A0D9VJQ2</accession>
<dbReference type="HOGENOM" id="CLU_1252243_0_0_1"/>
<reference evidence="1 2" key="1">
    <citation type="submission" date="2012-08" db="EMBL/GenBank/DDBJ databases">
        <title>Oryza genome evolution.</title>
        <authorList>
            <person name="Wing R.A."/>
        </authorList>
    </citation>
    <scope>NUCLEOTIDE SEQUENCE</scope>
</reference>
<keyword evidence="2" id="KW-1185">Reference proteome</keyword>
<evidence type="ECO:0000313" key="2">
    <source>
        <dbReference type="Proteomes" id="UP000032180"/>
    </source>
</evidence>
<protein>
    <submittedName>
        <fullName evidence="1">Uncharacterized protein</fullName>
    </submittedName>
</protein>
<evidence type="ECO:0000313" key="1">
    <source>
        <dbReference type="EnsemblPlants" id="LPERR02G23270.1"/>
    </source>
</evidence>
<reference evidence="1" key="3">
    <citation type="submission" date="2015-04" db="UniProtKB">
        <authorList>
            <consortium name="EnsemblPlants"/>
        </authorList>
    </citation>
    <scope>IDENTIFICATION</scope>
</reference>
<dbReference type="STRING" id="77586.A0A0D9VJQ2"/>
<reference evidence="2" key="2">
    <citation type="submission" date="2013-12" db="EMBL/GenBank/DDBJ databases">
        <authorList>
            <person name="Yu Y."/>
            <person name="Lee S."/>
            <person name="de Baynast K."/>
            <person name="Wissotski M."/>
            <person name="Liu L."/>
            <person name="Talag J."/>
            <person name="Goicoechea J."/>
            <person name="Angelova A."/>
            <person name="Jetty R."/>
            <person name="Kudrna D."/>
            <person name="Golser W."/>
            <person name="Rivera L."/>
            <person name="Zhang J."/>
            <person name="Wing R."/>
        </authorList>
    </citation>
    <scope>NUCLEOTIDE SEQUENCE</scope>
</reference>
<dbReference type="Gramene" id="LPERR02G23270.1">
    <property type="protein sequence ID" value="LPERR02G23270.1"/>
    <property type="gene ID" value="LPERR02G23270"/>
</dbReference>
<organism evidence="1 2">
    <name type="scientific">Leersia perrieri</name>
    <dbReference type="NCBI Taxonomy" id="77586"/>
    <lineage>
        <taxon>Eukaryota</taxon>
        <taxon>Viridiplantae</taxon>
        <taxon>Streptophyta</taxon>
        <taxon>Embryophyta</taxon>
        <taxon>Tracheophyta</taxon>
        <taxon>Spermatophyta</taxon>
        <taxon>Magnoliopsida</taxon>
        <taxon>Liliopsida</taxon>
        <taxon>Poales</taxon>
        <taxon>Poaceae</taxon>
        <taxon>BOP clade</taxon>
        <taxon>Oryzoideae</taxon>
        <taxon>Oryzeae</taxon>
        <taxon>Oryzinae</taxon>
        <taxon>Leersia</taxon>
    </lineage>
</organism>